<comment type="caution">
    <text evidence="1">The sequence shown here is derived from an EMBL/GenBank/DDBJ whole genome shotgun (WGS) entry which is preliminary data.</text>
</comment>
<organism evidence="1 2">
    <name type="scientific">Sphingomonas mollis</name>
    <dbReference type="NCBI Taxonomy" id="2795726"/>
    <lineage>
        <taxon>Bacteria</taxon>
        <taxon>Pseudomonadati</taxon>
        <taxon>Pseudomonadota</taxon>
        <taxon>Alphaproteobacteria</taxon>
        <taxon>Sphingomonadales</taxon>
        <taxon>Sphingomonadaceae</taxon>
        <taxon>Sphingomonas</taxon>
    </lineage>
</organism>
<dbReference type="GO" id="GO:0016740">
    <property type="term" value="F:transferase activity"/>
    <property type="evidence" value="ECO:0007669"/>
    <property type="project" value="UniProtKB-KW"/>
</dbReference>
<dbReference type="Proteomes" id="UP000640426">
    <property type="component" value="Unassembled WGS sequence"/>
</dbReference>
<evidence type="ECO:0000313" key="2">
    <source>
        <dbReference type="Proteomes" id="UP000640426"/>
    </source>
</evidence>
<name>A0ABS0XNJ8_9SPHN</name>
<accession>A0ABS0XNJ8</accession>
<proteinExistence type="predicted"/>
<sequence length="99" mass="10612">MDIGCDDAVASKVEPMNHPSLLGMEEPSIQAYPPAAVIAEKFQAMVVIGMINGRMRDHHDLWVIPNAINVRLADLCGHRSNVSTQKNDYSIGSAGGPVA</sequence>
<gene>
    <name evidence="1" type="ORF">JAO74_05835</name>
</gene>
<keyword evidence="1" id="KW-0808">Transferase</keyword>
<dbReference type="EMBL" id="JAELXS010000003">
    <property type="protein sequence ID" value="MBJ6121310.1"/>
    <property type="molecule type" value="Genomic_DNA"/>
</dbReference>
<reference evidence="2" key="1">
    <citation type="submission" date="2020-12" db="EMBL/GenBank/DDBJ databases">
        <title>Hymenobacter sp.</title>
        <authorList>
            <person name="Kim M.K."/>
        </authorList>
    </citation>
    <scope>NUCLEOTIDE SEQUENCE [LARGE SCALE GENOMIC DNA]</scope>
    <source>
        <strain evidence="2">BT553</strain>
    </source>
</reference>
<keyword evidence="2" id="KW-1185">Reference proteome</keyword>
<protein>
    <submittedName>
        <fullName evidence="1">Nucleotidyl transferase AbiEii/AbiGii toxin family protein</fullName>
    </submittedName>
</protein>
<evidence type="ECO:0000313" key="1">
    <source>
        <dbReference type="EMBL" id="MBJ6121310.1"/>
    </source>
</evidence>
<dbReference type="Pfam" id="PF08843">
    <property type="entry name" value="AbiEii"/>
    <property type="match status" value="1"/>
</dbReference>
<dbReference type="InterPro" id="IPR014942">
    <property type="entry name" value="AbiEii"/>
</dbReference>